<dbReference type="HOGENOM" id="CLU_043496_0_0_10"/>
<dbReference type="PATRIC" id="fig|883158.3.peg.191"/>
<sequence>MKKLLQLLFGTLLFVLASCKTDVPAPYPLPQAHADKTLFVYMPWSAARNSNFGSLYQAFQRNISDMKTAIEADGGLYRNRLIIFISTSSSSAVMMEITYKNGVCHEDTLERYAAANLPELTTAGGIANVLGTMKSKAPANQYAMIIGCHGTGWLFSNGGRRVSTRYFGGSEPYTQTNIPTLAEAISRAGMHMQFIMFDDCYMSNIEVAYELRNVTSHLIGCASEVMAYGMPYHKMWRYLAQLSPDYQRIVNEFHNFYSTYSTPCGNIGITDCAVADEMAGVMKQINAAYTFNLADTLQVQKLDGYRNTIFYDMGDYVDKLCGGTALYTAFQSTLSRLVPYKSTTPSIYTNLGETPSRYISVTRFSGITISDPTVSSYESAFLNKTHTQWWQVTH</sequence>
<evidence type="ECO:0000313" key="2">
    <source>
        <dbReference type="EMBL" id="EHO74623.1"/>
    </source>
</evidence>
<dbReference type="STRING" id="883158.HMPREF9140_00181"/>
<keyword evidence="3" id="KW-1185">Reference proteome</keyword>
<dbReference type="EMBL" id="AGWK01000005">
    <property type="protein sequence ID" value="EHO74623.1"/>
    <property type="molecule type" value="Genomic_DNA"/>
</dbReference>
<dbReference type="Pfam" id="PF03415">
    <property type="entry name" value="Peptidase_C11"/>
    <property type="match status" value="1"/>
</dbReference>
<feature type="chain" id="PRO_5003551918" description="Clostripain family protein" evidence="1">
    <location>
        <begin position="18"/>
        <end position="394"/>
    </location>
</feature>
<accession>H1PZU3</accession>
<dbReference type="AlphaFoldDB" id="H1PZU3"/>
<name>H1PZU3_9BACT</name>
<proteinExistence type="predicted"/>
<organism evidence="2 3">
    <name type="scientific">Prevotella micans F0438</name>
    <dbReference type="NCBI Taxonomy" id="883158"/>
    <lineage>
        <taxon>Bacteria</taxon>
        <taxon>Pseudomonadati</taxon>
        <taxon>Bacteroidota</taxon>
        <taxon>Bacteroidia</taxon>
        <taxon>Bacteroidales</taxon>
        <taxon>Prevotellaceae</taxon>
        <taxon>Prevotella</taxon>
    </lineage>
</organism>
<dbReference type="Proteomes" id="UP000016023">
    <property type="component" value="Unassembled WGS sequence"/>
</dbReference>
<dbReference type="Gene3D" id="3.40.50.11970">
    <property type="match status" value="1"/>
</dbReference>
<protein>
    <recommendedName>
        <fullName evidence="4">Clostripain family protein</fullName>
    </recommendedName>
</protein>
<evidence type="ECO:0000313" key="3">
    <source>
        <dbReference type="Proteomes" id="UP000016023"/>
    </source>
</evidence>
<gene>
    <name evidence="2" type="ORF">HMPREF9140_00181</name>
</gene>
<reference evidence="2 3" key="1">
    <citation type="submission" date="2011-12" db="EMBL/GenBank/DDBJ databases">
        <title>The Genome Sequence of Prevotella micans F0438.</title>
        <authorList>
            <consortium name="The Broad Institute Genome Sequencing Platform"/>
            <person name="Earl A."/>
            <person name="Ward D."/>
            <person name="Feldgarden M."/>
            <person name="Gevers D."/>
            <person name="Izard J."/>
            <person name="Baranova O.V."/>
            <person name="Blanton J.M."/>
            <person name="Wade W.G."/>
            <person name="Dewhirst F.E."/>
            <person name="Young S.K."/>
            <person name="Zeng Q."/>
            <person name="Gargeya S."/>
            <person name="Fitzgerald M."/>
            <person name="Haas B."/>
            <person name="Abouelleil A."/>
            <person name="Alvarado L."/>
            <person name="Arachchi H.M."/>
            <person name="Berlin A."/>
            <person name="Chapman S.B."/>
            <person name="Gearin G."/>
            <person name="Goldberg J."/>
            <person name="Griggs A."/>
            <person name="Gujja S."/>
            <person name="Hansen M."/>
            <person name="Heiman D."/>
            <person name="Howarth C."/>
            <person name="Larimer J."/>
            <person name="Lui A."/>
            <person name="MacDonald P.J.P."/>
            <person name="McCowen C."/>
            <person name="Montmayeur A."/>
            <person name="Murphy C."/>
            <person name="Neiman D."/>
            <person name="Pearson M."/>
            <person name="Priest M."/>
            <person name="Roberts A."/>
            <person name="Saif S."/>
            <person name="Shea T."/>
            <person name="Sisk P."/>
            <person name="Stolte C."/>
            <person name="Sykes S."/>
            <person name="Wortman J."/>
            <person name="Nusbaum C."/>
            <person name="Birren B."/>
        </authorList>
    </citation>
    <scope>NUCLEOTIDE SEQUENCE [LARGE SCALE GENOMIC DNA]</scope>
    <source>
        <strain evidence="2 3">F0438</strain>
    </source>
</reference>
<dbReference type="RefSeq" id="WP_006951109.1">
    <property type="nucleotide sequence ID" value="NZ_JH594521.1"/>
</dbReference>
<feature type="signal peptide" evidence="1">
    <location>
        <begin position="1"/>
        <end position="17"/>
    </location>
</feature>
<dbReference type="InterPro" id="IPR005077">
    <property type="entry name" value="Peptidase_C11"/>
</dbReference>
<evidence type="ECO:0008006" key="4">
    <source>
        <dbReference type="Google" id="ProtNLM"/>
    </source>
</evidence>
<evidence type="ECO:0000256" key="1">
    <source>
        <dbReference type="SAM" id="SignalP"/>
    </source>
</evidence>
<dbReference type="PANTHER" id="PTHR37835">
    <property type="entry name" value="ALPHA-CLOSTRIPAIN"/>
    <property type="match status" value="1"/>
</dbReference>
<dbReference type="eggNOG" id="COG2931">
    <property type="taxonomic scope" value="Bacteria"/>
</dbReference>
<comment type="caution">
    <text evidence="2">The sequence shown here is derived from an EMBL/GenBank/DDBJ whole genome shotgun (WGS) entry which is preliminary data.</text>
</comment>
<dbReference type="PROSITE" id="PS51257">
    <property type="entry name" value="PROKAR_LIPOPROTEIN"/>
    <property type="match status" value="1"/>
</dbReference>
<keyword evidence="1" id="KW-0732">Signal</keyword>
<dbReference type="PANTHER" id="PTHR37835:SF1">
    <property type="entry name" value="ALPHA-CLOSTRIPAIN"/>
    <property type="match status" value="1"/>
</dbReference>